<feature type="compositionally biased region" description="Gly residues" evidence="9">
    <location>
        <begin position="359"/>
        <end position="373"/>
    </location>
</feature>
<evidence type="ECO:0000256" key="4">
    <source>
        <dbReference type="ARBA" id="ARBA00022517"/>
    </source>
</evidence>
<dbReference type="Gene3D" id="2.40.10.230">
    <property type="entry name" value="Probable tRNA pseudouridine synthase domain"/>
    <property type="match status" value="1"/>
</dbReference>
<feature type="region of interest" description="Disordered" evidence="9">
    <location>
        <begin position="633"/>
        <end position="664"/>
    </location>
</feature>
<organism evidence="10 11">
    <name type="scientific">Physcomitrium patens</name>
    <name type="common">Spreading-leaved earth moss</name>
    <name type="synonym">Physcomitrella patens</name>
    <dbReference type="NCBI Taxonomy" id="3218"/>
    <lineage>
        <taxon>Eukaryota</taxon>
        <taxon>Viridiplantae</taxon>
        <taxon>Streptophyta</taxon>
        <taxon>Embryophyta</taxon>
        <taxon>Bryophyta</taxon>
        <taxon>Bryophytina</taxon>
        <taxon>Bryopsida</taxon>
        <taxon>Funariidae</taxon>
        <taxon>Funariales</taxon>
        <taxon>Funariaceae</taxon>
        <taxon>Physcomitrium</taxon>
    </lineage>
</organism>
<protein>
    <recommendedName>
        <fullName evidence="3">H/ACA ribonucleoprotein complex non-core subunit NAF1</fullName>
    </recommendedName>
</protein>
<keyword evidence="6" id="KW-0597">Phosphoprotein</keyword>
<dbReference type="GO" id="GO:0005732">
    <property type="term" value="C:sno(s)RNA-containing ribonucleoprotein complex"/>
    <property type="evidence" value="ECO:0000318"/>
    <property type="project" value="GO_Central"/>
</dbReference>
<dbReference type="InterPro" id="IPR040309">
    <property type="entry name" value="Naf1"/>
</dbReference>
<dbReference type="GO" id="GO:0005634">
    <property type="term" value="C:nucleus"/>
    <property type="evidence" value="ECO:0007669"/>
    <property type="project" value="UniProtKB-SubCell"/>
</dbReference>
<dbReference type="PANTHER" id="PTHR31633">
    <property type="entry name" value="H/ACA RIBONUCLEOPROTEIN COMPLEX NON-CORE SUBUNIT NAF1"/>
    <property type="match status" value="1"/>
</dbReference>
<dbReference type="PANTHER" id="PTHR31633:SF1">
    <property type="entry name" value="H_ACA RIBONUCLEOPROTEIN COMPLEX NON-CORE SUBUNIT NAF1"/>
    <property type="match status" value="1"/>
</dbReference>
<feature type="compositionally biased region" description="Polar residues" evidence="9">
    <location>
        <begin position="454"/>
        <end position="471"/>
    </location>
</feature>
<feature type="region of interest" description="Disordered" evidence="9">
    <location>
        <begin position="103"/>
        <end position="205"/>
    </location>
</feature>
<feature type="compositionally biased region" description="Basic residues" evidence="9">
    <location>
        <begin position="374"/>
        <end position="395"/>
    </location>
</feature>
<accession>A0A7I3ZY88</accession>
<dbReference type="InterPro" id="IPR009000">
    <property type="entry name" value="Transl_B-barrel_sf"/>
</dbReference>
<evidence type="ECO:0000256" key="2">
    <source>
        <dbReference type="ARBA" id="ARBA00009801"/>
    </source>
</evidence>
<dbReference type="GO" id="GO:0006364">
    <property type="term" value="P:rRNA processing"/>
    <property type="evidence" value="ECO:0007669"/>
    <property type="project" value="UniProtKB-KW"/>
</dbReference>
<keyword evidence="4" id="KW-0690">Ribosome biogenesis</keyword>
<dbReference type="GO" id="GO:0001522">
    <property type="term" value="P:pseudouridine synthesis"/>
    <property type="evidence" value="ECO:0007669"/>
    <property type="project" value="InterPro"/>
</dbReference>
<dbReference type="Proteomes" id="UP000006727">
    <property type="component" value="Chromosome 10"/>
</dbReference>
<reference evidence="10" key="3">
    <citation type="submission" date="2020-12" db="UniProtKB">
        <authorList>
            <consortium name="EnsemblPlants"/>
        </authorList>
    </citation>
    <scope>IDENTIFICATION</scope>
</reference>
<feature type="compositionally biased region" description="Acidic residues" evidence="9">
    <location>
        <begin position="329"/>
        <end position="342"/>
    </location>
</feature>
<dbReference type="GO" id="GO:0003723">
    <property type="term" value="F:RNA binding"/>
    <property type="evidence" value="ECO:0000318"/>
    <property type="project" value="GO_Central"/>
</dbReference>
<feature type="compositionally biased region" description="Low complexity" evidence="9">
    <location>
        <begin position="633"/>
        <end position="651"/>
    </location>
</feature>
<dbReference type="KEGG" id="ppp:112287609"/>
<evidence type="ECO:0000313" key="10">
    <source>
        <dbReference type="EnsemblPlants" id="Pp3c10_10230V3.2"/>
    </source>
</evidence>
<proteinExistence type="inferred from homology"/>
<dbReference type="GO" id="GO:0042254">
    <property type="term" value="P:ribosome biogenesis"/>
    <property type="evidence" value="ECO:0000318"/>
    <property type="project" value="GO_Central"/>
</dbReference>
<dbReference type="GO" id="GO:0000493">
    <property type="term" value="P:box H/ACA snoRNP assembly"/>
    <property type="evidence" value="ECO:0000318"/>
    <property type="project" value="GO_Central"/>
</dbReference>
<dbReference type="EnsemblPlants" id="Pp3c10_10230V3.2">
    <property type="protein sequence ID" value="Pp3c10_10230V3.2"/>
    <property type="gene ID" value="Pp3c10_10230"/>
</dbReference>
<evidence type="ECO:0000256" key="1">
    <source>
        <dbReference type="ARBA" id="ARBA00004123"/>
    </source>
</evidence>
<dbReference type="EMBL" id="ABEU02000010">
    <property type="status" value="NOT_ANNOTATED_CDS"/>
    <property type="molecule type" value="Genomic_DNA"/>
</dbReference>
<evidence type="ECO:0000256" key="3">
    <source>
        <dbReference type="ARBA" id="ARBA00021438"/>
    </source>
</evidence>
<keyword evidence="7" id="KW-0694">RNA-binding</keyword>
<dbReference type="SUPFAM" id="SSF50447">
    <property type="entry name" value="Translation proteins"/>
    <property type="match status" value="1"/>
</dbReference>
<evidence type="ECO:0000256" key="6">
    <source>
        <dbReference type="ARBA" id="ARBA00022553"/>
    </source>
</evidence>
<keyword evidence="11" id="KW-1185">Reference proteome</keyword>
<dbReference type="FunFam" id="2.40.10.230:FF:000002">
    <property type="entry name" value="H/ACA ribonucleoprotein complex non-core subunit NAF1"/>
    <property type="match status" value="1"/>
</dbReference>
<dbReference type="GeneID" id="112287609"/>
<feature type="compositionally biased region" description="Basic and acidic residues" evidence="9">
    <location>
        <begin position="433"/>
        <end position="446"/>
    </location>
</feature>
<comment type="similarity">
    <text evidence="2">Belongs to the NAF1 family.</text>
</comment>
<dbReference type="InterPro" id="IPR038664">
    <property type="entry name" value="Gar1/Naf1_Cbf5-bd_sf"/>
</dbReference>
<evidence type="ECO:0000313" key="11">
    <source>
        <dbReference type="Proteomes" id="UP000006727"/>
    </source>
</evidence>
<evidence type="ECO:0000256" key="5">
    <source>
        <dbReference type="ARBA" id="ARBA00022552"/>
    </source>
</evidence>
<sequence>MMAGEGKGGSEMEVEAGEIVMETYDIEMLGSNGGGRMSDTGSRGDVGITSRKALEERTGCSKEEEGESNMQISQQVLLTGDIDGCIPQDVLLAAEAAEAFSQTPVHGNGHGVAKGCEEENESEDEEGAGKNGKGMVEEDSDPLVDSGESSDASSDEEDDVNAADMQKRFIENSEHLEKMVRRANEADSDEEDDSSEPPRTANEVTDLPPVSEIDAVLEPNQVPREVGVVSSIMDKQVIVEAVEHEMVLNEGSILWLSEQRKPLGIVDEVFGPVKKPYYVIRYNKAADVPDKASRGVTVGFVQEFANFVLKDDTELRKKGYDASGQHDEELSDDEEFSDDEKEEEAKRMKKQAAKQGHQAGVGGDAGWGGGRGGGNRHKPGGGRNSRGRGGGRGRFSRSDSASMIEVDDAIKARAAGRGHQRSNSLGSPVFSRDFTRDKGPGGEHHRGQFHPSPDRQNSWNRSPRSDMNYSQVPDLRSSMINYNERQPLPYQSPHHDFISGVRPIQQQPPQISPQRSGGPPHWGPSSGPLHGEVPQVHQVQSAPYLGSNVRWSHQAAGLYSGVHLPLSRGDYQHPEGMYQARVNMVPIASYPLPQQMGMYAPPHQPVGTGVFIPPAQYTRNSQVNQMQQTQMQLGQGQMQQSQGQGQVQGSVHPGSDGRGPVGQWPVNGPSIVTGIPCYSNPPQPVYMQPGAIRPGMMTPGPNSNVYWSNNPGR</sequence>
<comment type="subcellular location">
    <subcellularLocation>
        <location evidence="1">Nucleus</location>
    </subcellularLocation>
</comment>
<keyword evidence="5" id="KW-0698">rRNA processing</keyword>
<evidence type="ECO:0000256" key="9">
    <source>
        <dbReference type="SAM" id="MobiDB-lite"/>
    </source>
</evidence>
<dbReference type="Gramene" id="Pp3c10_10230V3.3">
    <property type="protein sequence ID" value="Pp3c10_10230V3.3"/>
    <property type="gene ID" value="Pp3c10_10230"/>
</dbReference>
<feature type="region of interest" description="Disordered" evidence="9">
    <location>
        <begin position="320"/>
        <end position="471"/>
    </location>
</feature>
<dbReference type="RefSeq" id="XP_024386537.1">
    <property type="nucleotide sequence ID" value="XM_024530769.2"/>
</dbReference>
<dbReference type="Pfam" id="PF04410">
    <property type="entry name" value="Gar1"/>
    <property type="match status" value="1"/>
</dbReference>
<name>A0A7I3ZY88_PHYPA</name>
<reference evidence="10 11" key="2">
    <citation type="journal article" date="2018" name="Plant J.">
        <title>The Physcomitrella patens chromosome-scale assembly reveals moss genome structure and evolution.</title>
        <authorList>
            <person name="Lang D."/>
            <person name="Ullrich K.K."/>
            <person name="Murat F."/>
            <person name="Fuchs J."/>
            <person name="Jenkins J."/>
            <person name="Haas F.B."/>
            <person name="Piednoel M."/>
            <person name="Gundlach H."/>
            <person name="Van Bel M."/>
            <person name="Meyberg R."/>
            <person name="Vives C."/>
            <person name="Morata J."/>
            <person name="Symeonidi A."/>
            <person name="Hiss M."/>
            <person name="Muchero W."/>
            <person name="Kamisugi Y."/>
            <person name="Saleh O."/>
            <person name="Blanc G."/>
            <person name="Decker E.L."/>
            <person name="van Gessel N."/>
            <person name="Grimwood J."/>
            <person name="Hayes R.D."/>
            <person name="Graham S.W."/>
            <person name="Gunter L.E."/>
            <person name="McDaniel S.F."/>
            <person name="Hoernstein S.N.W."/>
            <person name="Larsson A."/>
            <person name="Li F.W."/>
            <person name="Perroud P.F."/>
            <person name="Phillips J."/>
            <person name="Ranjan P."/>
            <person name="Rokshar D.S."/>
            <person name="Rothfels C.J."/>
            <person name="Schneider L."/>
            <person name="Shu S."/>
            <person name="Stevenson D.W."/>
            <person name="Thummler F."/>
            <person name="Tillich M."/>
            <person name="Villarreal Aguilar J.C."/>
            <person name="Widiez T."/>
            <person name="Wong G.K."/>
            <person name="Wymore A."/>
            <person name="Zhang Y."/>
            <person name="Zimmer A.D."/>
            <person name="Quatrano R.S."/>
            <person name="Mayer K.F.X."/>
            <person name="Goodstein D."/>
            <person name="Casacuberta J.M."/>
            <person name="Vandepoele K."/>
            <person name="Reski R."/>
            <person name="Cuming A.C."/>
            <person name="Tuskan G.A."/>
            <person name="Maumus F."/>
            <person name="Salse J."/>
            <person name="Schmutz J."/>
            <person name="Rensing S.A."/>
        </authorList>
    </citation>
    <scope>NUCLEOTIDE SEQUENCE [LARGE SCALE GENOMIC DNA]</scope>
    <source>
        <strain evidence="10 11">cv. Gransden 2004</strain>
    </source>
</reference>
<feature type="compositionally biased region" description="Low complexity" evidence="9">
    <location>
        <begin position="502"/>
        <end position="528"/>
    </location>
</feature>
<dbReference type="AlphaFoldDB" id="A0A7I3ZY88"/>
<feature type="compositionally biased region" description="Acidic residues" evidence="9">
    <location>
        <begin position="186"/>
        <end position="195"/>
    </location>
</feature>
<dbReference type="OrthoDB" id="21550at2759"/>
<gene>
    <name evidence="10" type="primary">LOC112287609</name>
</gene>
<reference evidence="10 11" key="1">
    <citation type="journal article" date="2008" name="Science">
        <title>The Physcomitrella genome reveals evolutionary insights into the conquest of land by plants.</title>
        <authorList>
            <person name="Rensing S."/>
            <person name="Lang D."/>
            <person name="Zimmer A."/>
            <person name="Terry A."/>
            <person name="Salamov A."/>
            <person name="Shapiro H."/>
            <person name="Nishiyama T."/>
            <person name="Perroud P.-F."/>
            <person name="Lindquist E."/>
            <person name="Kamisugi Y."/>
            <person name="Tanahashi T."/>
            <person name="Sakakibara K."/>
            <person name="Fujita T."/>
            <person name="Oishi K."/>
            <person name="Shin-I T."/>
            <person name="Kuroki Y."/>
            <person name="Toyoda A."/>
            <person name="Suzuki Y."/>
            <person name="Hashimoto A."/>
            <person name="Yamaguchi K."/>
            <person name="Sugano A."/>
            <person name="Kohara Y."/>
            <person name="Fujiyama A."/>
            <person name="Anterola A."/>
            <person name="Aoki S."/>
            <person name="Ashton N."/>
            <person name="Barbazuk W.B."/>
            <person name="Barker E."/>
            <person name="Bennetzen J."/>
            <person name="Bezanilla M."/>
            <person name="Blankenship R."/>
            <person name="Cho S.H."/>
            <person name="Dutcher S."/>
            <person name="Estelle M."/>
            <person name="Fawcett J.A."/>
            <person name="Gundlach H."/>
            <person name="Hanada K."/>
            <person name="Heyl A."/>
            <person name="Hicks K.A."/>
            <person name="Hugh J."/>
            <person name="Lohr M."/>
            <person name="Mayer K."/>
            <person name="Melkozernov A."/>
            <person name="Murata T."/>
            <person name="Nelson D."/>
            <person name="Pils B."/>
            <person name="Prigge M."/>
            <person name="Reiss B."/>
            <person name="Renner T."/>
            <person name="Rombauts S."/>
            <person name="Rushton P."/>
            <person name="Sanderfoot A."/>
            <person name="Schween G."/>
            <person name="Shiu S.-H."/>
            <person name="Stueber K."/>
            <person name="Theodoulou F.L."/>
            <person name="Tu H."/>
            <person name="Van de Peer Y."/>
            <person name="Verrier P.J."/>
            <person name="Waters E."/>
            <person name="Wood A."/>
            <person name="Yang L."/>
            <person name="Cove D."/>
            <person name="Cuming A."/>
            <person name="Hasebe M."/>
            <person name="Lucas S."/>
            <person name="Mishler D.B."/>
            <person name="Reski R."/>
            <person name="Grigoriev I."/>
            <person name="Quatrano R.S."/>
            <person name="Boore J.L."/>
        </authorList>
    </citation>
    <scope>NUCLEOTIDE SEQUENCE [LARGE SCALE GENOMIC DNA]</scope>
    <source>
        <strain evidence="10 11">cv. Gransden 2004</strain>
    </source>
</reference>
<dbReference type="InterPro" id="IPR007504">
    <property type="entry name" value="H/ACA_rnp_Gar1/Naf1"/>
</dbReference>
<feature type="region of interest" description="Disordered" evidence="9">
    <location>
        <begin position="485"/>
        <end position="532"/>
    </location>
</feature>
<keyword evidence="8" id="KW-0539">Nucleus</keyword>
<feature type="compositionally biased region" description="Basic and acidic residues" evidence="9">
    <location>
        <begin position="165"/>
        <end position="185"/>
    </location>
</feature>
<evidence type="ECO:0000256" key="7">
    <source>
        <dbReference type="ARBA" id="ARBA00022884"/>
    </source>
</evidence>
<dbReference type="EnsemblPlants" id="Pp3c10_10230V3.3">
    <property type="protein sequence ID" value="Pp3c10_10230V3.3"/>
    <property type="gene ID" value="Pp3c10_10230"/>
</dbReference>
<dbReference type="Gramene" id="Pp3c10_10230V3.2">
    <property type="protein sequence ID" value="Pp3c10_10230V3.2"/>
    <property type="gene ID" value="Pp3c10_10230"/>
</dbReference>
<evidence type="ECO:0000256" key="8">
    <source>
        <dbReference type="ARBA" id="ARBA00023242"/>
    </source>
</evidence>